<dbReference type="Gene3D" id="3.30.40.10">
    <property type="entry name" value="Zinc/RING finger domain, C3HC4 (zinc finger)"/>
    <property type="match status" value="1"/>
</dbReference>
<proteinExistence type="predicted"/>
<dbReference type="PANTHER" id="PTHR19303">
    <property type="entry name" value="TRANSPOSON"/>
    <property type="match status" value="1"/>
</dbReference>
<evidence type="ECO:0000256" key="1">
    <source>
        <dbReference type="ARBA" id="ARBA00022723"/>
    </source>
</evidence>
<keyword evidence="1" id="KW-0479">Metal-binding</keyword>
<feature type="compositionally biased region" description="Basic and acidic residues" evidence="4">
    <location>
        <begin position="384"/>
        <end position="398"/>
    </location>
</feature>
<dbReference type="Pfam" id="PF03184">
    <property type="entry name" value="DDE_1"/>
    <property type="match status" value="1"/>
</dbReference>
<dbReference type="GO" id="GO:0008270">
    <property type="term" value="F:zinc ion binding"/>
    <property type="evidence" value="ECO:0007669"/>
    <property type="project" value="UniProtKB-KW"/>
</dbReference>
<dbReference type="InterPro" id="IPR011011">
    <property type="entry name" value="Znf_FYVE_PHD"/>
</dbReference>
<dbReference type="CDD" id="cd15517">
    <property type="entry name" value="PHD_TCF19_like"/>
    <property type="match status" value="1"/>
</dbReference>
<name>A0AAV8Z4W7_9CUCU</name>
<dbReference type="InterPro" id="IPR019786">
    <property type="entry name" value="Zinc_finger_PHD-type_CS"/>
</dbReference>
<evidence type="ECO:0000313" key="6">
    <source>
        <dbReference type="EMBL" id="KAJ8959025.1"/>
    </source>
</evidence>
<evidence type="ECO:0000256" key="4">
    <source>
        <dbReference type="SAM" id="MobiDB-lite"/>
    </source>
</evidence>
<protein>
    <recommendedName>
        <fullName evidence="5">DDE-1 domain-containing protein</fullName>
    </recommendedName>
</protein>
<dbReference type="Proteomes" id="UP001162162">
    <property type="component" value="Unassembled WGS sequence"/>
</dbReference>
<dbReference type="InterPro" id="IPR004875">
    <property type="entry name" value="DDE_SF_endonuclease_dom"/>
</dbReference>
<comment type="caution">
    <text evidence="6">The sequence shown here is derived from an EMBL/GenBank/DDBJ whole genome shotgun (WGS) entry which is preliminary data.</text>
</comment>
<dbReference type="InterPro" id="IPR050863">
    <property type="entry name" value="CenT-Element_Derived"/>
</dbReference>
<keyword evidence="7" id="KW-1185">Reference proteome</keyword>
<dbReference type="EMBL" id="JAPWTK010000014">
    <property type="protein sequence ID" value="KAJ8959025.1"/>
    <property type="molecule type" value="Genomic_DNA"/>
</dbReference>
<dbReference type="PANTHER" id="PTHR19303:SF74">
    <property type="entry name" value="POGO TRANSPOSABLE ELEMENT WITH KRAB DOMAIN"/>
    <property type="match status" value="1"/>
</dbReference>
<dbReference type="GO" id="GO:0005634">
    <property type="term" value="C:nucleus"/>
    <property type="evidence" value="ECO:0007669"/>
    <property type="project" value="TreeGrafter"/>
</dbReference>
<organism evidence="6 7">
    <name type="scientific">Aromia moschata</name>
    <dbReference type="NCBI Taxonomy" id="1265417"/>
    <lineage>
        <taxon>Eukaryota</taxon>
        <taxon>Metazoa</taxon>
        <taxon>Ecdysozoa</taxon>
        <taxon>Arthropoda</taxon>
        <taxon>Hexapoda</taxon>
        <taxon>Insecta</taxon>
        <taxon>Pterygota</taxon>
        <taxon>Neoptera</taxon>
        <taxon>Endopterygota</taxon>
        <taxon>Coleoptera</taxon>
        <taxon>Polyphaga</taxon>
        <taxon>Cucujiformia</taxon>
        <taxon>Chrysomeloidea</taxon>
        <taxon>Cerambycidae</taxon>
        <taxon>Cerambycinae</taxon>
        <taxon>Callichromatini</taxon>
        <taxon>Aromia</taxon>
    </lineage>
</organism>
<dbReference type="PROSITE" id="PS01359">
    <property type="entry name" value="ZF_PHD_1"/>
    <property type="match status" value="1"/>
</dbReference>
<dbReference type="GO" id="GO:0003677">
    <property type="term" value="F:DNA binding"/>
    <property type="evidence" value="ECO:0007669"/>
    <property type="project" value="TreeGrafter"/>
</dbReference>
<keyword evidence="2" id="KW-0863">Zinc-finger</keyword>
<accession>A0AAV8Z4W7</accession>
<feature type="domain" description="DDE-1" evidence="5">
    <location>
        <begin position="98"/>
        <end position="234"/>
    </location>
</feature>
<evidence type="ECO:0000313" key="7">
    <source>
        <dbReference type="Proteomes" id="UP001162162"/>
    </source>
</evidence>
<evidence type="ECO:0000256" key="2">
    <source>
        <dbReference type="ARBA" id="ARBA00022771"/>
    </source>
</evidence>
<dbReference type="AlphaFoldDB" id="A0AAV8Z4W7"/>
<feature type="region of interest" description="Disordered" evidence="4">
    <location>
        <begin position="383"/>
        <end position="431"/>
    </location>
</feature>
<evidence type="ECO:0000256" key="3">
    <source>
        <dbReference type="ARBA" id="ARBA00022833"/>
    </source>
</evidence>
<reference evidence="6" key="1">
    <citation type="journal article" date="2023" name="Insect Mol. Biol.">
        <title>Genome sequencing provides insights into the evolution of gene families encoding plant cell wall-degrading enzymes in longhorned beetles.</title>
        <authorList>
            <person name="Shin N.R."/>
            <person name="Okamura Y."/>
            <person name="Kirsch R."/>
            <person name="Pauchet Y."/>
        </authorList>
    </citation>
    <scope>NUCLEOTIDE SEQUENCE</scope>
    <source>
        <strain evidence="6">AMC_N1</strain>
    </source>
</reference>
<dbReference type="SUPFAM" id="SSF57903">
    <property type="entry name" value="FYVE/PHD zinc finger"/>
    <property type="match status" value="1"/>
</dbReference>
<dbReference type="InterPro" id="IPR036397">
    <property type="entry name" value="RNaseH_sf"/>
</dbReference>
<gene>
    <name evidence="6" type="ORF">NQ318_022279</name>
</gene>
<keyword evidence="3" id="KW-0862">Zinc</keyword>
<dbReference type="Gene3D" id="3.30.420.10">
    <property type="entry name" value="Ribonuclease H-like superfamily/Ribonuclease H"/>
    <property type="match status" value="1"/>
</dbReference>
<dbReference type="InterPro" id="IPR013083">
    <property type="entry name" value="Znf_RING/FYVE/PHD"/>
</dbReference>
<sequence>MAGRDWVEGFLKRNPTLRLRQSAPTSLARAIGFNKIQVCRFYQNLAELNQRYNFRPNRIYNMDETGMSTVPKKTPKVVSVRGKKVVGKLVSAERGITVTAICCMSATGHFIPPAFIYPRKRPKGELLEEGPIGSVCMVSDSGYINTNLFSQWLYHFKDYSHPIKEYPILLIIDNHSSHINLEATNYARDHGIVILTLPPHSSHKIQPLDRSFFSPLKTKYAIECDKWMTQHPGRGITQYQVARLFNIAYKQVATMSNAESGFKVSGIFPFDDDLFDESDFAPASVTDQILNYPDEEIYGEPPVAPVSPIVTENATSQPPSISKVTEQNSTNQFSSVTVTEQCTSLNTKCVSISELSPLPRMSERKRRTKSSLRSEIITSSPFKEQLEEKAKADSDKMARKNIKKPVLRSLSPQPSPSQKIKTSNSDPKEAKCQKKNKDIFCPLCKEQFVEHPTEEWIQCASCEEWWHEQCTAYEHGTFICDICEENTK</sequence>
<evidence type="ECO:0000259" key="5">
    <source>
        <dbReference type="Pfam" id="PF03184"/>
    </source>
</evidence>